<reference evidence="3" key="1">
    <citation type="submission" date="2015-01" db="EMBL/GenBank/DDBJ databases">
        <authorList>
            <person name="Aksoy S."/>
            <person name="Warren W."/>
            <person name="Wilson R.K."/>
        </authorList>
    </citation>
    <scope>NUCLEOTIDE SEQUENCE [LARGE SCALE GENOMIC DNA]</scope>
    <source>
        <strain evidence="3">IAEA</strain>
    </source>
</reference>
<feature type="transmembrane region" description="Helical" evidence="1">
    <location>
        <begin position="6"/>
        <end position="27"/>
    </location>
</feature>
<dbReference type="Proteomes" id="UP000092460">
    <property type="component" value="Unassembled WGS sequence"/>
</dbReference>
<evidence type="ECO:0000313" key="3">
    <source>
        <dbReference type="Proteomes" id="UP000092460"/>
    </source>
</evidence>
<sequence>MYSFNLVLRITVEEVGCVLIFVFMVLLNNENDNQKPAKISTQTAGAFPPYCQRENKIISLNTRILILYYYAVQHLFLKSVTTSNIKSTLDSTLMLFGL</sequence>
<reference evidence="2" key="2">
    <citation type="submission" date="2020-05" db="UniProtKB">
        <authorList>
            <consortium name="EnsemblMetazoa"/>
        </authorList>
    </citation>
    <scope>IDENTIFICATION</scope>
    <source>
        <strain evidence="2">IAEA</strain>
    </source>
</reference>
<keyword evidence="1" id="KW-1133">Transmembrane helix</keyword>
<accession>A0A1B0BAH3</accession>
<dbReference type="EMBL" id="JXJN01011000">
    <property type="status" value="NOT_ANNOTATED_CDS"/>
    <property type="molecule type" value="Genomic_DNA"/>
</dbReference>
<keyword evidence="1" id="KW-0472">Membrane</keyword>
<keyword evidence="3" id="KW-1185">Reference proteome</keyword>
<name>A0A1B0BAH3_9MUSC</name>
<organism evidence="2 3">
    <name type="scientific">Glossina palpalis gambiensis</name>
    <dbReference type="NCBI Taxonomy" id="67801"/>
    <lineage>
        <taxon>Eukaryota</taxon>
        <taxon>Metazoa</taxon>
        <taxon>Ecdysozoa</taxon>
        <taxon>Arthropoda</taxon>
        <taxon>Hexapoda</taxon>
        <taxon>Insecta</taxon>
        <taxon>Pterygota</taxon>
        <taxon>Neoptera</taxon>
        <taxon>Endopterygota</taxon>
        <taxon>Diptera</taxon>
        <taxon>Brachycera</taxon>
        <taxon>Muscomorpha</taxon>
        <taxon>Hippoboscoidea</taxon>
        <taxon>Glossinidae</taxon>
        <taxon>Glossina</taxon>
    </lineage>
</organism>
<protein>
    <submittedName>
        <fullName evidence="2">Uncharacterized protein</fullName>
    </submittedName>
</protein>
<evidence type="ECO:0000256" key="1">
    <source>
        <dbReference type="SAM" id="Phobius"/>
    </source>
</evidence>
<proteinExistence type="predicted"/>
<keyword evidence="1" id="KW-0812">Transmembrane</keyword>
<dbReference type="VEuPathDB" id="VectorBase:GPPI023947"/>
<dbReference type="AlphaFoldDB" id="A0A1B0BAH3"/>
<dbReference type="EnsemblMetazoa" id="GPPI023947-RA">
    <property type="protein sequence ID" value="GPPI023947-PA"/>
    <property type="gene ID" value="GPPI023947"/>
</dbReference>
<evidence type="ECO:0000313" key="2">
    <source>
        <dbReference type="EnsemblMetazoa" id="GPPI023947-PA"/>
    </source>
</evidence>